<evidence type="ECO:0000313" key="1">
    <source>
        <dbReference type="EMBL" id="KAK9145703.1"/>
    </source>
</evidence>
<evidence type="ECO:0000313" key="2">
    <source>
        <dbReference type="Proteomes" id="UP001417504"/>
    </source>
</evidence>
<protein>
    <submittedName>
        <fullName evidence="1">Uncharacterized protein</fullName>
    </submittedName>
</protein>
<dbReference type="EMBL" id="JBBNAE010000002">
    <property type="protein sequence ID" value="KAK9145703.1"/>
    <property type="molecule type" value="Genomic_DNA"/>
</dbReference>
<comment type="caution">
    <text evidence="1">The sequence shown here is derived from an EMBL/GenBank/DDBJ whole genome shotgun (WGS) entry which is preliminary data.</text>
</comment>
<organism evidence="1 2">
    <name type="scientific">Stephania japonica</name>
    <dbReference type="NCBI Taxonomy" id="461633"/>
    <lineage>
        <taxon>Eukaryota</taxon>
        <taxon>Viridiplantae</taxon>
        <taxon>Streptophyta</taxon>
        <taxon>Embryophyta</taxon>
        <taxon>Tracheophyta</taxon>
        <taxon>Spermatophyta</taxon>
        <taxon>Magnoliopsida</taxon>
        <taxon>Ranunculales</taxon>
        <taxon>Menispermaceae</taxon>
        <taxon>Menispermoideae</taxon>
        <taxon>Cissampelideae</taxon>
        <taxon>Stephania</taxon>
    </lineage>
</organism>
<proteinExistence type="predicted"/>
<dbReference type="Proteomes" id="UP001417504">
    <property type="component" value="Unassembled WGS sequence"/>
</dbReference>
<keyword evidence="2" id="KW-1185">Reference proteome</keyword>
<gene>
    <name evidence="1" type="ORF">Sjap_005606</name>
</gene>
<reference evidence="1 2" key="1">
    <citation type="submission" date="2024-01" db="EMBL/GenBank/DDBJ databases">
        <title>Genome assemblies of Stephania.</title>
        <authorList>
            <person name="Yang L."/>
        </authorList>
    </citation>
    <scope>NUCLEOTIDE SEQUENCE [LARGE SCALE GENOMIC DNA]</scope>
    <source>
        <strain evidence="1">QJT</strain>
        <tissue evidence="1">Leaf</tissue>
    </source>
</reference>
<dbReference type="AlphaFoldDB" id="A0AAP0PI52"/>
<accession>A0AAP0PI52</accession>
<name>A0AAP0PI52_9MAGN</name>
<sequence length="53" mass="5864">MHDYHCKMKELVESLATAGAPVFDNDLIASTLAGLDMEYIPITTMLLRDAHLS</sequence>